<sequence>MMELSLFTWLAEHGLALSRAHLWVCHQQSCFIRCPEAGVCRRRSLCFWRKARQTKASVRIRRSGLPRPEDATLSEDKRPASSMAFAGCGIALAESSNAIERQLPSQARPIVTFPSLVVLSSGGRQTPQTQAPEPHRREANAIDPQQPIIVCFIMLLVRSTPAVSWLEHRHGKASFPRVSSQR</sequence>
<evidence type="ECO:0000313" key="2">
    <source>
        <dbReference type="EMBL" id="KAH7038828.1"/>
    </source>
</evidence>
<accession>A0ABQ8G014</accession>
<evidence type="ECO:0000313" key="3">
    <source>
        <dbReference type="Proteomes" id="UP000774617"/>
    </source>
</evidence>
<reference evidence="2 3" key="1">
    <citation type="journal article" date="2021" name="Nat. Commun.">
        <title>Genetic determinants of endophytism in the Arabidopsis root mycobiome.</title>
        <authorList>
            <person name="Mesny F."/>
            <person name="Miyauchi S."/>
            <person name="Thiergart T."/>
            <person name="Pickel B."/>
            <person name="Atanasova L."/>
            <person name="Karlsson M."/>
            <person name="Huettel B."/>
            <person name="Barry K.W."/>
            <person name="Haridas S."/>
            <person name="Chen C."/>
            <person name="Bauer D."/>
            <person name="Andreopoulos W."/>
            <person name="Pangilinan J."/>
            <person name="LaButti K."/>
            <person name="Riley R."/>
            <person name="Lipzen A."/>
            <person name="Clum A."/>
            <person name="Drula E."/>
            <person name="Henrissat B."/>
            <person name="Kohler A."/>
            <person name="Grigoriev I.V."/>
            <person name="Martin F.M."/>
            <person name="Hacquard S."/>
        </authorList>
    </citation>
    <scope>NUCLEOTIDE SEQUENCE [LARGE SCALE GENOMIC DNA]</scope>
    <source>
        <strain evidence="2 3">MPI-SDFR-AT-0080</strain>
    </source>
</reference>
<comment type="caution">
    <text evidence="2">The sequence shown here is derived from an EMBL/GenBank/DDBJ whole genome shotgun (WGS) entry which is preliminary data.</text>
</comment>
<keyword evidence="3" id="KW-1185">Reference proteome</keyword>
<evidence type="ECO:0000256" key="1">
    <source>
        <dbReference type="SAM" id="MobiDB-lite"/>
    </source>
</evidence>
<feature type="compositionally biased region" description="Polar residues" evidence="1">
    <location>
        <begin position="122"/>
        <end position="131"/>
    </location>
</feature>
<dbReference type="Proteomes" id="UP000774617">
    <property type="component" value="Unassembled WGS sequence"/>
</dbReference>
<protein>
    <submittedName>
        <fullName evidence="2">Uncharacterized protein</fullName>
    </submittedName>
</protein>
<name>A0ABQ8G014_9PEZI</name>
<dbReference type="EMBL" id="JAGTJR010000032">
    <property type="protein sequence ID" value="KAH7038828.1"/>
    <property type="molecule type" value="Genomic_DNA"/>
</dbReference>
<proteinExistence type="predicted"/>
<gene>
    <name evidence="2" type="ORF">B0J12DRAFT_250819</name>
</gene>
<feature type="region of interest" description="Disordered" evidence="1">
    <location>
        <begin position="121"/>
        <end position="140"/>
    </location>
</feature>
<organism evidence="2 3">
    <name type="scientific">Macrophomina phaseolina</name>
    <dbReference type="NCBI Taxonomy" id="35725"/>
    <lineage>
        <taxon>Eukaryota</taxon>
        <taxon>Fungi</taxon>
        <taxon>Dikarya</taxon>
        <taxon>Ascomycota</taxon>
        <taxon>Pezizomycotina</taxon>
        <taxon>Dothideomycetes</taxon>
        <taxon>Dothideomycetes incertae sedis</taxon>
        <taxon>Botryosphaeriales</taxon>
        <taxon>Botryosphaeriaceae</taxon>
        <taxon>Macrophomina</taxon>
    </lineage>
</organism>